<proteinExistence type="predicted"/>
<feature type="compositionally biased region" description="Low complexity" evidence="1">
    <location>
        <begin position="59"/>
        <end position="92"/>
    </location>
</feature>
<reference evidence="2 3" key="1">
    <citation type="journal article" date="2015" name="Genome Announc.">
        <title>Expanding the biotechnology potential of lactobacilli through comparative genomics of 213 strains and associated genera.</title>
        <authorList>
            <person name="Sun Z."/>
            <person name="Harris H.M."/>
            <person name="McCann A."/>
            <person name="Guo C."/>
            <person name="Argimon S."/>
            <person name="Zhang W."/>
            <person name="Yang X."/>
            <person name="Jeffery I.B."/>
            <person name="Cooney J.C."/>
            <person name="Kagawa T.F."/>
            <person name="Liu W."/>
            <person name="Song Y."/>
            <person name="Salvetti E."/>
            <person name="Wrobel A."/>
            <person name="Rasinkangas P."/>
            <person name="Parkhill J."/>
            <person name="Rea M.C."/>
            <person name="O'Sullivan O."/>
            <person name="Ritari J."/>
            <person name="Douillard F.P."/>
            <person name="Paul Ross R."/>
            <person name="Yang R."/>
            <person name="Briner A.E."/>
            <person name="Felis G.E."/>
            <person name="de Vos W.M."/>
            <person name="Barrangou R."/>
            <person name="Klaenhammer T.R."/>
            <person name="Caufield P.W."/>
            <person name="Cui Y."/>
            <person name="Zhang H."/>
            <person name="O'Toole P.W."/>
        </authorList>
    </citation>
    <scope>NUCLEOTIDE SEQUENCE [LARGE SCALE GENOMIC DNA]</scope>
    <source>
        <strain evidence="2 3">DSM 16045</strain>
    </source>
</reference>
<keyword evidence="3" id="KW-1185">Reference proteome</keyword>
<sequence length="227" mass="24224">MAVPFLLFSLGLGITAYNGRQTAWADCSGENDQETMVSDCQQCAISGSVQLTEDTNDRVASASSSANSASVVTESQPTSKSQSVTSQSESGSPIVTMKVSGVNLVPKATSTSVNSTSQLSAASSKTASETDSSNSQPTLMPLAVSSSSELDDSEDSSETTTSNDSVRTFNEDGDETSASLRPIEPVKESDRGHHEEHLNFTDRVEHLIRHVVKWIKNVIKWVGQIFK</sequence>
<evidence type="ECO:0000313" key="2">
    <source>
        <dbReference type="EMBL" id="KRM03168.1"/>
    </source>
</evidence>
<accession>A0A0R1VCC2</accession>
<name>A0A0R1VCC2_9LACO</name>
<organism evidence="2 3">
    <name type="scientific">Limosilactobacillus gastricus DSM 16045</name>
    <dbReference type="NCBI Taxonomy" id="1423749"/>
    <lineage>
        <taxon>Bacteria</taxon>
        <taxon>Bacillati</taxon>
        <taxon>Bacillota</taxon>
        <taxon>Bacilli</taxon>
        <taxon>Lactobacillales</taxon>
        <taxon>Lactobacillaceae</taxon>
        <taxon>Limosilactobacillus</taxon>
    </lineage>
</organism>
<feature type="region of interest" description="Disordered" evidence="1">
    <location>
        <begin position="55"/>
        <end position="92"/>
    </location>
</feature>
<feature type="region of interest" description="Disordered" evidence="1">
    <location>
        <begin position="109"/>
        <end position="194"/>
    </location>
</feature>
<dbReference type="PATRIC" id="fig|1423749.3.peg.1508"/>
<protein>
    <submittedName>
        <fullName evidence="2">Uncharacterized protein</fullName>
    </submittedName>
</protein>
<comment type="caution">
    <text evidence="2">The sequence shown here is derived from an EMBL/GenBank/DDBJ whole genome shotgun (WGS) entry which is preliminary data.</text>
</comment>
<dbReference type="EMBL" id="AZFN01000005">
    <property type="protein sequence ID" value="KRM03168.1"/>
    <property type="molecule type" value="Genomic_DNA"/>
</dbReference>
<dbReference type="Proteomes" id="UP000051739">
    <property type="component" value="Unassembled WGS sequence"/>
</dbReference>
<evidence type="ECO:0000256" key="1">
    <source>
        <dbReference type="SAM" id="MobiDB-lite"/>
    </source>
</evidence>
<evidence type="ECO:0000313" key="3">
    <source>
        <dbReference type="Proteomes" id="UP000051739"/>
    </source>
</evidence>
<dbReference type="AlphaFoldDB" id="A0A0R1VCC2"/>
<feature type="compositionally biased region" description="Basic and acidic residues" evidence="1">
    <location>
        <begin position="184"/>
        <end position="194"/>
    </location>
</feature>
<gene>
    <name evidence="2" type="ORF">FC60_GL001464</name>
</gene>
<feature type="compositionally biased region" description="Polar residues" evidence="1">
    <location>
        <begin position="109"/>
        <end position="138"/>
    </location>
</feature>